<keyword evidence="6" id="KW-1185">Reference proteome</keyword>
<evidence type="ECO:0000256" key="2">
    <source>
        <dbReference type="ARBA" id="ARBA00022525"/>
    </source>
</evidence>
<evidence type="ECO:0000256" key="3">
    <source>
        <dbReference type="ARBA" id="ARBA00022729"/>
    </source>
</evidence>
<reference evidence="5" key="1">
    <citation type="submission" date="2021-03" db="EMBL/GenBank/DDBJ databases">
        <authorList>
            <person name="Bekaert M."/>
        </authorList>
    </citation>
    <scope>NUCLEOTIDE SEQUENCE</scope>
</reference>
<dbReference type="PANTHER" id="PTHR13723">
    <property type="entry name" value="ADAMTS A DISINTEGRIN AND METALLOPROTEASE WITH THROMBOSPONDIN MOTIFS PROTEASE"/>
    <property type="match status" value="1"/>
</dbReference>
<dbReference type="InterPro" id="IPR036383">
    <property type="entry name" value="TSP1_rpt_sf"/>
</dbReference>
<organism evidence="5 6">
    <name type="scientific">Mytilus edulis</name>
    <name type="common">Blue mussel</name>
    <dbReference type="NCBI Taxonomy" id="6550"/>
    <lineage>
        <taxon>Eukaryota</taxon>
        <taxon>Metazoa</taxon>
        <taxon>Spiralia</taxon>
        <taxon>Lophotrochozoa</taxon>
        <taxon>Mollusca</taxon>
        <taxon>Bivalvia</taxon>
        <taxon>Autobranchia</taxon>
        <taxon>Pteriomorphia</taxon>
        <taxon>Mytilida</taxon>
        <taxon>Mytiloidea</taxon>
        <taxon>Mytilidae</taxon>
        <taxon>Mytilinae</taxon>
        <taxon>Mytilus</taxon>
    </lineage>
</organism>
<proteinExistence type="predicted"/>
<dbReference type="AlphaFoldDB" id="A0A8S3TDK3"/>
<comment type="subcellular location">
    <subcellularLocation>
        <location evidence="1">Secreted</location>
    </subcellularLocation>
</comment>
<evidence type="ECO:0000313" key="5">
    <source>
        <dbReference type="EMBL" id="CAG2231853.1"/>
    </source>
</evidence>
<keyword evidence="2" id="KW-0964">Secreted</keyword>
<dbReference type="PANTHER" id="PTHR13723:SF281">
    <property type="entry name" value="PAPILIN"/>
    <property type="match status" value="1"/>
</dbReference>
<dbReference type="InterPro" id="IPR000884">
    <property type="entry name" value="TSP1_rpt"/>
</dbReference>
<keyword evidence="3" id="KW-0732">Signal</keyword>
<dbReference type="Proteomes" id="UP000683360">
    <property type="component" value="Unassembled WGS sequence"/>
</dbReference>
<dbReference type="EMBL" id="CAJPWZ010002160">
    <property type="protein sequence ID" value="CAG2231853.1"/>
    <property type="molecule type" value="Genomic_DNA"/>
</dbReference>
<dbReference type="GO" id="GO:0030198">
    <property type="term" value="P:extracellular matrix organization"/>
    <property type="evidence" value="ECO:0007669"/>
    <property type="project" value="TreeGrafter"/>
</dbReference>
<evidence type="ECO:0000256" key="1">
    <source>
        <dbReference type="ARBA" id="ARBA00004613"/>
    </source>
</evidence>
<evidence type="ECO:0000256" key="4">
    <source>
        <dbReference type="ARBA" id="ARBA00022737"/>
    </source>
</evidence>
<dbReference type="Pfam" id="PF19030">
    <property type="entry name" value="TSP1_ADAMTS"/>
    <property type="match status" value="4"/>
</dbReference>
<dbReference type="SMART" id="SM00209">
    <property type="entry name" value="TSP1"/>
    <property type="match status" value="4"/>
</dbReference>
<dbReference type="PROSITE" id="PS50092">
    <property type="entry name" value="TSP1"/>
    <property type="match status" value="4"/>
</dbReference>
<accession>A0A8S3TDK3</accession>
<protein>
    <submittedName>
        <fullName evidence="5">Uncharacterized protein</fullName>
    </submittedName>
</protein>
<dbReference type="GO" id="GO:0005576">
    <property type="term" value="C:extracellular region"/>
    <property type="evidence" value="ECO:0007669"/>
    <property type="project" value="UniProtKB-SubCell"/>
</dbReference>
<dbReference type="InterPro" id="IPR050439">
    <property type="entry name" value="ADAMTS_ADAMTS-like"/>
</dbReference>
<dbReference type="OrthoDB" id="10035764at2759"/>
<sequence length="430" mass="48571">MDLATENSATQLNATKALFNELGIQKSSAHCYRGDGEEVNPRVCDQSSRPRTGISSCNTRPCQPSWYSGPWTECTRTCGGGKQKRRVYCSQKLSLTKERRVRRNRCSHLKKPARKIPCNTQECPPSWHAKAWSKCTVTCGSGRKVREVTCLSHTTRGSVLLPNSMCDHQPSMDKVTRCQMPTCPPVITYQWSVSSWTQCSTTCDYGTRRREMICNRQIENSAETQTVRPEYCQNIPRPVQQLSDRCIIQECTKTKPYWYTSPLSQCSVSCGRGSQTRLVHCLDELTQELSTGCDRGRKPDSQNICVKPECPKPDPRCTDQFKWTDHTGTESNRPADRYFFIDDSGTRETSFVDGSGLGTGSDFGLLPIPLLALALLMIPMIMMPMMSSVTSESSVAVAPYLLCQHLFWLLFHQHKPLYKQQVSIFWKASL</sequence>
<dbReference type="GO" id="GO:0031012">
    <property type="term" value="C:extracellular matrix"/>
    <property type="evidence" value="ECO:0007669"/>
    <property type="project" value="TreeGrafter"/>
</dbReference>
<dbReference type="GO" id="GO:0004222">
    <property type="term" value="F:metalloendopeptidase activity"/>
    <property type="evidence" value="ECO:0007669"/>
    <property type="project" value="TreeGrafter"/>
</dbReference>
<dbReference type="Gene3D" id="2.20.100.10">
    <property type="entry name" value="Thrombospondin type-1 (TSP1) repeat"/>
    <property type="match status" value="4"/>
</dbReference>
<comment type="caution">
    <text evidence="5">The sequence shown here is derived from an EMBL/GenBank/DDBJ whole genome shotgun (WGS) entry which is preliminary data.</text>
</comment>
<dbReference type="FunFam" id="2.20.100.10:FF:000005">
    <property type="entry name" value="ADAM metallopeptidase with thrombospondin type 1 motif 9"/>
    <property type="match status" value="1"/>
</dbReference>
<keyword evidence="4" id="KW-0677">Repeat</keyword>
<dbReference type="GO" id="GO:0006508">
    <property type="term" value="P:proteolysis"/>
    <property type="evidence" value="ECO:0007669"/>
    <property type="project" value="TreeGrafter"/>
</dbReference>
<evidence type="ECO:0000313" key="6">
    <source>
        <dbReference type="Proteomes" id="UP000683360"/>
    </source>
</evidence>
<dbReference type="SUPFAM" id="SSF82895">
    <property type="entry name" value="TSP-1 type 1 repeat"/>
    <property type="match status" value="4"/>
</dbReference>
<name>A0A8S3TDK3_MYTED</name>
<gene>
    <name evidence="5" type="ORF">MEDL_44684</name>
</gene>